<keyword evidence="5" id="KW-1185">Reference proteome</keyword>
<dbReference type="RefSeq" id="WP_269126623.1">
    <property type="nucleotide sequence ID" value="NZ_JAPUBN010000019.1"/>
</dbReference>
<sequence length="367" mass="39913">MKKLKTTLALTALIIMSGSPAANATQIGALEAVTEFTDARGGGITITPSGRMIVSMHPLDGPKIKVVEVMANGQKQPFPTLDWADGPEIGYVGLTAVIGVHSDSRGIVWMLDMGSDVSPAKLVAWDTRSNQLHNTIELHKSVLLPNSFLQDFIIDEKRGKIVIADMSFGNFLGATKPAFIVVDIKTGKVKRVLESAAVLMPEDRDIVIEASLLASKSEKGEVTKLRFGLNPIAIDDRSEWIYFGAFSGSTIYRIQASSLTDMTMSDKQLLTSLEVFGPKKSSDGIAYAPGVGVIVSDLENNAVGLTTKGKYEVLLQDKRLSWPDSFAVSDGYIYVTQDQLHQHPAFSQGLGNAQPPYTLYRFRYQAK</sequence>
<comment type="caution">
    <text evidence="4">The sequence shown here is derived from an EMBL/GenBank/DDBJ whole genome shotgun (WGS) entry which is preliminary data.</text>
</comment>
<keyword evidence="3" id="KW-0732">Signal</keyword>
<dbReference type="InterPro" id="IPR017996">
    <property type="entry name" value="MRJP/yellow-related"/>
</dbReference>
<evidence type="ECO:0000256" key="3">
    <source>
        <dbReference type="SAM" id="SignalP"/>
    </source>
</evidence>
<feature type="chain" id="PRO_5046271430" evidence="3">
    <location>
        <begin position="25"/>
        <end position="367"/>
    </location>
</feature>
<protein>
    <submittedName>
        <fullName evidence="4">L-dopachrome tautomerase-related protein</fullName>
    </submittedName>
</protein>
<evidence type="ECO:0000313" key="4">
    <source>
        <dbReference type="EMBL" id="MCZ2722741.1"/>
    </source>
</evidence>
<comment type="subcellular location">
    <subcellularLocation>
        <location evidence="1">Secreted</location>
    </subcellularLocation>
</comment>
<evidence type="ECO:0000313" key="5">
    <source>
        <dbReference type="Proteomes" id="UP001149719"/>
    </source>
</evidence>
<dbReference type="Gene3D" id="2.120.10.30">
    <property type="entry name" value="TolB, C-terminal domain"/>
    <property type="match status" value="1"/>
</dbReference>
<dbReference type="SUPFAM" id="SSF63829">
    <property type="entry name" value="Calcium-dependent phosphotriesterase"/>
    <property type="match status" value="1"/>
</dbReference>
<name>A0ABT4JWY9_9GAMM</name>
<dbReference type="PANTHER" id="PTHR10009:SF18">
    <property type="entry name" value="PROTEIN YELLOW-LIKE PROTEIN"/>
    <property type="match status" value="1"/>
</dbReference>
<dbReference type="InterPro" id="IPR011042">
    <property type="entry name" value="6-blade_b-propeller_TolB-like"/>
</dbReference>
<reference evidence="4" key="1">
    <citation type="submission" date="2022-12" db="EMBL/GenBank/DDBJ databases">
        <title>Marinomonas 15G1-11 sp. nov, isolated from marine algae.</title>
        <authorList>
            <person name="Butt M."/>
            <person name="Choi D.G."/>
            <person name="Kim J.M."/>
            <person name="Lee J.K."/>
            <person name="Baek J.H."/>
            <person name="Jeon C.O."/>
        </authorList>
    </citation>
    <scope>NUCLEOTIDE SEQUENCE</scope>
    <source>
        <strain evidence="4">15G1-11</strain>
    </source>
</reference>
<evidence type="ECO:0000256" key="1">
    <source>
        <dbReference type="ARBA" id="ARBA00004613"/>
    </source>
</evidence>
<accession>A0ABT4JWY9</accession>
<proteinExistence type="predicted"/>
<gene>
    <name evidence="4" type="ORF">O1D97_14260</name>
</gene>
<organism evidence="4 5">
    <name type="scientific">Marinomonas phaeophyticola</name>
    <dbReference type="NCBI Taxonomy" id="3004091"/>
    <lineage>
        <taxon>Bacteria</taxon>
        <taxon>Pseudomonadati</taxon>
        <taxon>Pseudomonadota</taxon>
        <taxon>Gammaproteobacteria</taxon>
        <taxon>Oceanospirillales</taxon>
        <taxon>Oceanospirillaceae</taxon>
        <taxon>Marinomonas</taxon>
    </lineage>
</organism>
<evidence type="ECO:0000256" key="2">
    <source>
        <dbReference type="ARBA" id="ARBA00022525"/>
    </source>
</evidence>
<dbReference type="PANTHER" id="PTHR10009">
    <property type="entry name" value="PROTEIN YELLOW-RELATED"/>
    <property type="match status" value="1"/>
</dbReference>
<feature type="signal peptide" evidence="3">
    <location>
        <begin position="1"/>
        <end position="24"/>
    </location>
</feature>
<dbReference type="Pfam" id="PF03022">
    <property type="entry name" value="MRJP"/>
    <property type="match status" value="1"/>
</dbReference>
<keyword evidence="2" id="KW-0964">Secreted</keyword>
<dbReference type="EMBL" id="JAPUBN010000019">
    <property type="protein sequence ID" value="MCZ2722741.1"/>
    <property type="molecule type" value="Genomic_DNA"/>
</dbReference>
<dbReference type="Proteomes" id="UP001149719">
    <property type="component" value="Unassembled WGS sequence"/>
</dbReference>